<evidence type="ECO:0000313" key="2">
    <source>
        <dbReference type="EMBL" id="QNR24181.1"/>
    </source>
</evidence>
<evidence type="ECO:0000313" key="3">
    <source>
        <dbReference type="Proteomes" id="UP000516305"/>
    </source>
</evidence>
<feature type="transmembrane region" description="Helical" evidence="1">
    <location>
        <begin position="41"/>
        <end position="59"/>
    </location>
</feature>
<feature type="transmembrane region" description="Helical" evidence="1">
    <location>
        <begin position="79"/>
        <end position="101"/>
    </location>
</feature>
<feature type="transmembrane region" description="Helical" evidence="1">
    <location>
        <begin position="113"/>
        <end position="135"/>
    </location>
</feature>
<evidence type="ECO:0000256" key="1">
    <source>
        <dbReference type="SAM" id="Phobius"/>
    </source>
</evidence>
<dbReference type="AlphaFoldDB" id="A0A7H0VEN3"/>
<name>A0A7H0VEN3_9FLAO</name>
<keyword evidence="1" id="KW-0812">Transmembrane</keyword>
<protein>
    <submittedName>
        <fullName evidence="2">Uncharacterized protein</fullName>
    </submittedName>
</protein>
<feature type="transmembrane region" description="Helical" evidence="1">
    <location>
        <begin position="12"/>
        <end position="32"/>
    </location>
</feature>
<dbReference type="EMBL" id="CP060139">
    <property type="protein sequence ID" value="QNR24181.1"/>
    <property type="molecule type" value="Genomic_DNA"/>
</dbReference>
<dbReference type="KEGG" id="chyd:H4K34_17700"/>
<dbReference type="RefSeq" id="WP_210758717.1">
    <property type="nucleotide sequence ID" value="NZ_CP060139.1"/>
</dbReference>
<dbReference type="Pfam" id="PF22503">
    <property type="entry name" value="DUF6992"/>
    <property type="match status" value="1"/>
</dbReference>
<organism evidence="2 3">
    <name type="scientific">Croceimicrobium hydrocarbonivorans</name>
    <dbReference type="NCBI Taxonomy" id="2761580"/>
    <lineage>
        <taxon>Bacteria</taxon>
        <taxon>Pseudomonadati</taxon>
        <taxon>Bacteroidota</taxon>
        <taxon>Flavobacteriia</taxon>
        <taxon>Flavobacteriales</taxon>
        <taxon>Owenweeksiaceae</taxon>
        <taxon>Croceimicrobium</taxon>
    </lineage>
</organism>
<reference evidence="2 3" key="1">
    <citation type="submission" date="2020-08" db="EMBL/GenBank/DDBJ databases">
        <title>Croceimicrobium hydrocarbonivorans gen. nov., sp. nov., a novel marine bacterium isolated from a bacterial consortium that degrades polyethylene terephthalate.</title>
        <authorList>
            <person name="Liu R."/>
        </authorList>
    </citation>
    <scope>NUCLEOTIDE SEQUENCE [LARGE SCALE GENOMIC DNA]</scope>
    <source>
        <strain evidence="2 3">A20-9</strain>
    </source>
</reference>
<keyword evidence="1" id="KW-0472">Membrane</keyword>
<dbReference type="InterPro" id="IPR054261">
    <property type="entry name" value="DUF6992"/>
</dbReference>
<accession>A0A7H0VEN3</accession>
<sequence>MEASLLSAFEYHLGLFLLLILFDWGLGILCLVPKSLIIRSFGLMLLAWALVNSLIYYLLEQHHQAKALDPAVNLENHLIQVFNWNIGLDILYLIIALMLLLWPRKRQSKKQRILTGLALGVTLNGLYLLIIDSLFRWMQLN</sequence>
<proteinExistence type="predicted"/>
<gene>
    <name evidence="2" type="ORF">H4K34_17700</name>
</gene>
<dbReference type="Proteomes" id="UP000516305">
    <property type="component" value="Chromosome"/>
</dbReference>
<keyword evidence="1" id="KW-1133">Transmembrane helix</keyword>
<keyword evidence="3" id="KW-1185">Reference proteome</keyword>